<dbReference type="Proteomes" id="UP000004840">
    <property type="component" value="Unassembled WGS sequence"/>
</dbReference>
<dbReference type="EMBL" id="CAFW01000038">
    <property type="protein sequence ID" value="CCE54646.1"/>
    <property type="molecule type" value="Genomic_DNA"/>
</dbReference>
<gene>
    <name evidence="1" type="ORF">CCAS_05385</name>
</gene>
<organism evidence="1 2">
    <name type="scientific">Corynebacterium casei UCMA 3821</name>
    <dbReference type="NCBI Taxonomy" id="1110505"/>
    <lineage>
        <taxon>Bacteria</taxon>
        <taxon>Bacillati</taxon>
        <taxon>Actinomycetota</taxon>
        <taxon>Actinomycetes</taxon>
        <taxon>Mycobacteriales</taxon>
        <taxon>Corynebacteriaceae</taxon>
        <taxon>Corynebacterium</taxon>
    </lineage>
</organism>
<proteinExistence type="predicted"/>
<evidence type="ECO:0000313" key="1">
    <source>
        <dbReference type="EMBL" id="CCE54646.1"/>
    </source>
</evidence>
<evidence type="ECO:0000313" key="2">
    <source>
        <dbReference type="Proteomes" id="UP000004840"/>
    </source>
</evidence>
<reference evidence="1 2" key="1">
    <citation type="journal article" date="2012" name="J. Bacteriol.">
        <title>Genome Sequence of Corynebacterium casei UCMA 3821, Isolated from a Smear-Ripened Cheese.</title>
        <authorList>
            <person name="Monnet C."/>
            <person name="Loux V."/>
            <person name="Bento P."/>
            <person name="Gibrat J.F."/>
            <person name="Straub C."/>
            <person name="Bonnarme P."/>
            <person name="Landaud S."/>
            <person name="Irlinger F."/>
        </authorList>
    </citation>
    <scope>NUCLEOTIDE SEQUENCE [LARGE SCALE GENOMIC DNA]</scope>
    <source>
        <strain evidence="1 2">UCMA 3821</strain>
    </source>
</reference>
<dbReference type="AlphaFoldDB" id="G7HWT1"/>
<accession>G7HWT1</accession>
<name>G7HWT1_9CORY</name>
<protein>
    <submittedName>
        <fullName evidence="1">Uncharacterized protein</fullName>
    </submittedName>
</protein>
<sequence>MSISIDRTNSTTILANLPRDIAEIERQTAQRAGFAQLVSECFAFVFGQRKRSNGGNRESGSKEHE</sequence>